<protein>
    <submittedName>
        <fullName evidence="1">Uncharacterized protein</fullName>
    </submittedName>
</protein>
<accession>A0A3B1AN00</accession>
<dbReference type="AlphaFoldDB" id="A0A3B1AN00"/>
<gene>
    <name evidence="1" type="ORF">MNBD_GAMMA21-2034</name>
</gene>
<reference evidence="1" key="1">
    <citation type="submission" date="2018-06" db="EMBL/GenBank/DDBJ databases">
        <authorList>
            <person name="Zhirakovskaya E."/>
        </authorList>
    </citation>
    <scope>NUCLEOTIDE SEQUENCE</scope>
</reference>
<name>A0A3B1AN00_9ZZZZ</name>
<dbReference type="EMBL" id="UOFR01000024">
    <property type="protein sequence ID" value="VAW94066.1"/>
    <property type="molecule type" value="Genomic_DNA"/>
</dbReference>
<evidence type="ECO:0000313" key="1">
    <source>
        <dbReference type="EMBL" id="VAW94066.1"/>
    </source>
</evidence>
<sequence length="47" mass="5177">MASPGGAGRQKLKKISPRLMVVRLWGTFGAVVIKRTIGVREQLMLII</sequence>
<organism evidence="1">
    <name type="scientific">hydrothermal vent metagenome</name>
    <dbReference type="NCBI Taxonomy" id="652676"/>
    <lineage>
        <taxon>unclassified sequences</taxon>
        <taxon>metagenomes</taxon>
        <taxon>ecological metagenomes</taxon>
    </lineage>
</organism>
<proteinExistence type="predicted"/>